<evidence type="ECO:0000256" key="1">
    <source>
        <dbReference type="ARBA" id="ARBA00004651"/>
    </source>
</evidence>
<reference evidence="15 16" key="1">
    <citation type="submission" date="2019-07" db="EMBL/GenBank/DDBJ databases">
        <title>Whole genome shotgun sequence of Skermanella aerolata NBRC 106429.</title>
        <authorList>
            <person name="Hosoyama A."/>
            <person name="Uohara A."/>
            <person name="Ohji S."/>
            <person name="Ichikawa N."/>
        </authorList>
    </citation>
    <scope>NUCLEOTIDE SEQUENCE [LARGE SCALE GENOMIC DNA]</scope>
    <source>
        <strain evidence="15 16">NBRC 106429</strain>
    </source>
</reference>
<dbReference type="OrthoDB" id="9807950at2"/>
<dbReference type="InterPro" id="IPR006135">
    <property type="entry name" value="T3SS_substrate_exporter"/>
</dbReference>
<dbReference type="Gene3D" id="3.40.1690.10">
    <property type="entry name" value="secretion proteins EscU"/>
    <property type="match status" value="1"/>
</dbReference>
<keyword evidence="15" id="KW-0282">Flagellum</keyword>
<feature type="transmembrane region" description="Helical" evidence="13">
    <location>
        <begin position="190"/>
        <end position="212"/>
    </location>
</feature>
<feature type="transmembrane region" description="Helical" evidence="13">
    <location>
        <begin position="151"/>
        <end position="170"/>
    </location>
</feature>
<keyword evidence="7 13" id="KW-1005">Bacterial flagellum biogenesis</keyword>
<dbReference type="RefSeq" id="WP_044436381.1">
    <property type="nucleotide sequence ID" value="NZ_BJYZ01000042.1"/>
</dbReference>
<dbReference type="Proteomes" id="UP000321523">
    <property type="component" value="Unassembled WGS sequence"/>
</dbReference>
<evidence type="ECO:0000256" key="3">
    <source>
        <dbReference type="ARBA" id="ARBA00021622"/>
    </source>
</evidence>
<dbReference type="SUPFAM" id="SSF160544">
    <property type="entry name" value="EscU C-terminal domain-like"/>
    <property type="match status" value="1"/>
</dbReference>
<keyword evidence="9 13" id="KW-1133">Transmembrane helix</keyword>
<accession>A0A512E188</accession>
<evidence type="ECO:0000256" key="2">
    <source>
        <dbReference type="ARBA" id="ARBA00010690"/>
    </source>
</evidence>
<comment type="similarity">
    <text evidence="2 13">Belongs to the type III secretion exporter family.</text>
</comment>
<name>A0A512E188_9PROT</name>
<evidence type="ECO:0000256" key="9">
    <source>
        <dbReference type="ARBA" id="ARBA00022989"/>
    </source>
</evidence>
<dbReference type="EMBL" id="BJYZ01000042">
    <property type="protein sequence ID" value="GEO42482.1"/>
    <property type="molecule type" value="Genomic_DNA"/>
</dbReference>
<evidence type="ECO:0000256" key="7">
    <source>
        <dbReference type="ARBA" id="ARBA00022795"/>
    </source>
</evidence>
<dbReference type="FunFam" id="3.40.1690.10:FF:000001">
    <property type="entry name" value="Flagellar biosynthetic protein FlhB"/>
    <property type="match status" value="1"/>
</dbReference>
<dbReference type="Pfam" id="PF01312">
    <property type="entry name" value="Bac_export_2"/>
    <property type="match status" value="1"/>
</dbReference>
<evidence type="ECO:0000256" key="6">
    <source>
        <dbReference type="ARBA" id="ARBA00022692"/>
    </source>
</evidence>
<dbReference type="PANTHER" id="PTHR30531:SF12">
    <property type="entry name" value="FLAGELLAR BIOSYNTHETIC PROTEIN FLHB"/>
    <property type="match status" value="1"/>
</dbReference>
<gene>
    <name evidence="13 15" type="primary">flhB</name>
    <name evidence="15" type="ORF">SAE02_66300</name>
</gene>
<keyword evidence="6 13" id="KW-0812">Transmembrane</keyword>
<keyword evidence="16" id="KW-1185">Reference proteome</keyword>
<comment type="caution">
    <text evidence="15">The sequence shown here is derived from an EMBL/GenBank/DDBJ whole genome shotgun (WGS) entry which is preliminary data.</text>
</comment>
<feature type="compositionally biased region" description="Basic and acidic residues" evidence="14">
    <location>
        <begin position="8"/>
        <end position="26"/>
    </location>
</feature>
<sequence>MAEDEDDASKTEDASGKKLSDAREKGDVPMSQEVKIWLMLLASLVVVSMIAPSSIRRLSDGLVGYLEHAGTVPVDQGAIGGILRDTALTAFLAILLPVLIMAAAGVLGTILQIGWLVTAEKMKPDIAKLNPLPAFMRLFSMQNGLELVKGFVKMAVIGAVCYIILKPMMISVEHYAGMPMELLLSEIQYLVVRLFLWVTIIMFLLAGGDLFYQRFKYAEKMKMSKHDQKEEYKQQEGDPIVKGRLRQMRFDKARQRMMQAVPRADVVVTNPTHFAVALKYDQSAMAAPVVLAKGADAVAAKIREIAKENDIPIVENPPLARALFASVEIDQEIPPEHYKAMAEVISYVFKLKNRLGRN</sequence>
<keyword evidence="15" id="KW-0969">Cilium</keyword>
<comment type="function">
    <text evidence="12 13">Required for formation of the rod structure in the basal body of the flagellar apparatus. Together with FliI and FliH, may constitute the export apparatus of flagellin.</text>
</comment>
<evidence type="ECO:0000313" key="16">
    <source>
        <dbReference type="Proteomes" id="UP000321523"/>
    </source>
</evidence>
<keyword evidence="15" id="KW-0966">Cell projection</keyword>
<dbReference type="NCBIfam" id="TIGR00328">
    <property type="entry name" value="flhB"/>
    <property type="match status" value="1"/>
</dbReference>
<feature type="region of interest" description="Disordered" evidence="14">
    <location>
        <begin position="1"/>
        <end position="26"/>
    </location>
</feature>
<comment type="subcellular location">
    <subcellularLocation>
        <location evidence="1">Cell membrane</location>
        <topology evidence="1">Multi-pass membrane protein</topology>
    </subcellularLocation>
</comment>
<evidence type="ECO:0000313" key="15">
    <source>
        <dbReference type="EMBL" id="GEO42482.1"/>
    </source>
</evidence>
<dbReference type="Gene3D" id="6.10.250.2080">
    <property type="match status" value="1"/>
</dbReference>
<dbReference type="PANTHER" id="PTHR30531">
    <property type="entry name" value="FLAGELLAR BIOSYNTHETIC PROTEIN FLHB"/>
    <property type="match status" value="1"/>
</dbReference>
<dbReference type="GO" id="GO:0005886">
    <property type="term" value="C:plasma membrane"/>
    <property type="evidence" value="ECO:0007669"/>
    <property type="project" value="UniProtKB-SubCell"/>
</dbReference>
<keyword evidence="5 13" id="KW-1003">Cell membrane</keyword>
<dbReference type="AlphaFoldDB" id="A0A512E188"/>
<dbReference type="InterPro" id="IPR006136">
    <property type="entry name" value="FlhB"/>
</dbReference>
<evidence type="ECO:0000256" key="14">
    <source>
        <dbReference type="SAM" id="MobiDB-lite"/>
    </source>
</evidence>
<dbReference type="GO" id="GO:0009306">
    <property type="term" value="P:protein secretion"/>
    <property type="evidence" value="ECO:0007669"/>
    <property type="project" value="InterPro"/>
</dbReference>
<dbReference type="GO" id="GO:0044780">
    <property type="term" value="P:bacterial-type flagellum assembly"/>
    <property type="evidence" value="ECO:0007669"/>
    <property type="project" value="InterPro"/>
</dbReference>
<proteinExistence type="inferred from homology"/>
<evidence type="ECO:0000256" key="5">
    <source>
        <dbReference type="ARBA" id="ARBA00022475"/>
    </source>
</evidence>
<evidence type="ECO:0000256" key="8">
    <source>
        <dbReference type="ARBA" id="ARBA00022927"/>
    </source>
</evidence>
<dbReference type="PRINTS" id="PR00950">
    <property type="entry name" value="TYPE3IMSPROT"/>
</dbReference>
<dbReference type="InterPro" id="IPR029025">
    <property type="entry name" value="T3SS_substrate_exporter_C"/>
</dbReference>
<feature type="transmembrane region" description="Helical" evidence="13">
    <location>
        <begin position="36"/>
        <end position="55"/>
    </location>
</feature>
<organism evidence="15 16">
    <name type="scientific">Skermanella aerolata</name>
    <dbReference type="NCBI Taxonomy" id="393310"/>
    <lineage>
        <taxon>Bacteria</taxon>
        <taxon>Pseudomonadati</taxon>
        <taxon>Pseudomonadota</taxon>
        <taxon>Alphaproteobacteria</taxon>
        <taxon>Rhodospirillales</taxon>
        <taxon>Azospirillaceae</taxon>
        <taxon>Skermanella</taxon>
    </lineage>
</organism>
<keyword evidence="10 13" id="KW-0472">Membrane</keyword>
<protein>
    <recommendedName>
        <fullName evidence="3 13">Flagellar biosynthetic protein FlhB</fullName>
    </recommendedName>
</protein>
<evidence type="ECO:0000256" key="13">
    <source>
        <dbReference type="RuleBase" id="RU364091"/>
    </source>
</evidence>
<evidence type="ECO:0000256" key="11">
    <source>
        <dbReference type="ARBA" id="ARBA00023225"/>
    </source>
</evidence>
<keyword evidence="4 13" id="KW-0813">Transport</keyword>
<keyword evidence="11 13" id="KW-1006">Bacterial flagellum protein export</keyword>
<evidence type="ECO:0000256" key="4">
    <source>
        <dbReference type="ARBA" id="ARBA00022448"/>
    </source>
</evidence>
<keyword evidence="8 13" id="KW-0653">Protein transport</keyword>
<evidence type="ECO:0000256" key="12">
    <source>
        <dbReference type="ARBA" id="ARBA00025078"/>
    </source>
</evidence>
<feature type="transmembrane region" description="Helical" evidence="13">
    <location>
        <begin position="90"/>
        <end position="118"/>
    </location>
</feature>
<evidence type="ECO:0000256" key="10">
    <source>
        <dbReference type="ARBA" id="ARBA00023136"/>
    </source>
</evidence>